<dbReference type="SUPFAM" id="SSF47729">
    <property type="entry name" value="IHF-like DNA-binding proteins"/>
    <property type="match status" value="1"/>
</dbReference>
<dbReference type="RefSeq" id="YP_009149743.1">
    <property type="nucleotide sequence ID" value="NC_027355.1"/>
</dbReference>
<dbReference type="Proteomes" id="UP000033014">
    <property type="component" value="Segment"/>
</dbReference>
<gene>
    <name evidence="1" type="ORF">BCP8-2_182</name>
</gene>
<reference evidence="1 2" key="2">
    <citation type="journal article" date="2015" name="Arch. Virol.">
        <title>Complete genome sequence analysis and identification of putative metallo-beta-lactamase and SpoIIIE homologs in Bacillus cereus group phage BCP8-2, a new member of the proposed Bastille-like group.</title>
        <authorList>
            <person name="Asare P.T."/>
            <person name="Bandara N."/>
            <person name="Jeong T.Y."/>
            <person name="Ryu S."/>
            <person name="Klumpp J."/>
            <person name="Kim K.P."/>
        </authorList>
    </citation>
    <scope>NUCLEOTIDE SEQUENCE [LARGE SCALE GENOMIC DNA]</scope>
    <source>
        <strain evidence="1">BCP8-2</strain>
    </source>
</reference>
<evidence type="ECO:0000313" key="1">
    <source>
        <dbReference type="EMBL" id="AHJ87220.1"/>
    </source>
</evidence>
<accession>A0A0E3D9N4</accession>
<dbReference type="GO" id="GO:0030527">
    <property type="term" value="F:structural constituent of chromatin"/>
    <property type="evidence" value="ECO:0007669"/>
    <property type="project" value="InterPro"/>
</dbReference>
<protein>
    <submittedName>
        <fullName evidence="1">Putative DNA-binding protein</fullName>
    </submittedName>
</protein>
<evidence type="ECO:0000313" key="2">
    <source>
        <dbReference type="Proteomes" id="UP000033014"/>
    </source>
</evidence>
<keyword evidence="1" id="KW-0238">DNA-binding</keyword>
<dbReference type="OrthoDB" id="19572at10239"/>
<dbReference type="InterPro" id="IPR010992">
    <property type="entry name" value="IHF-like_DNA-bd_dom_sf"/>
</dbReference>
<dbReference type="Gene3D" id="4.10.520.10">
    <property type="entry name" value="IHF-like DNA-binding proteins"/>
    <property type="match status" value="1"/>
</dbReference>
<dbReference type="GeneID" id="24723446"/>
<dbReference type="GO" id="GO:0003677">
    <property type="term" value="F:DNA binding"/>
    <property type="evidence" value="ECO:0007669"/>
    <property type="project" value="UniProtKB-KW"/>
</dbReference>
<dbReference type="KEGG" id="vg:24723446"/>
<name>A0A0E3D9N4_9CAUD</name>
<dbReference type="EMBL" id="KJ081346">
    <property type="protein sequence ID" value="AHJ87220.1"/>
    <property type="molecule type" value="Genomic_DNA"/>
</dbReference>
<organism evidence="1 2">
    <name type="scientific">Bacillus phage BCP8-2</name>
    <dbReference type="NCBI Taxonomy" id="1129192"/>
    <lineage>
        <taxon>Viruses</taxon>
        <taxon>Duplodnaviria</taxon>
        <taxon>Heunggongvirae</taxon>
        <taxon>Uroviricota</taxon>
        <taxon>Caudoviricetes</taxon>
        <taxon>Herelleviridae</taxon>
        <taxon>Bastillevirinae</taxon>
        <taxon>Caeruleovirus</taxon>
        <taxon>Caeruleovirus BCP82</taxon>
    </lineage>
</organism>
<proteinExistence type="predicted"/>
<dbReference type="InterPro" id="IPR000119">
    <property type="entry name" value="Hist_DNA-bd"/>
</dbReference>
<sequence length="100" mass="11527">MVVNRKELARRTAHIGNYDIGGVEDVIKHLEDVIIAALENGENVKFGKVCKWDIEEVPKKRAYDGLNKKYFVRPAKRIPKYKPLKRITDIELPVPKKEGE</sequence>
<reference evidence="2" key="1">
    <citation type="submission" date="2014-01" db="EMBL/GenBank/DDBJ databases">
        <title>Genomic and Proteomic Analysis of Broad Host Range Virulent Bacillus Group Phage BCP8-2 Leading To the Creation of New Genus within Myoviruses.</title>
        <authorList>
            <person name="Bandara N."/>
            <person name="Asare P.T."/>
            <person name="Kim K.P."/>
        </authorList>
    </citation>
    <scope>NUCLEOTIDE SEQUENCE [LARGE SCALE GENOMIC DNA]</scope>
</reference>
<dbReference type="Pfam" id="PF00216">
    <property type="entry name" value="Bac_DNA_binding"/>
    <property type="match status" value="1"/>
</dbReference>
<keyword evidence="2" id="KW-1185">Reference proteome</keyword>